<reference evidence="1" key="1">
    <citation type="submission" date="2023-03" db="EMBL/GenBank/DDBJ databases">
        <title>Chromosome-level genomes of two armyworms, Mythimna separata and Mythimna loreyi, provide insights into the biosynthesis and reception of sex pheromones.</title>
        <authorList>
            <person name="Zhao H."/>
        </authorList>
    </citation>
    <scope>NUCLEOTIDE SEQUENCE</scope>
    <source>
        <strain evidence="1">BeijingLab</strain>
    </source>
</reference>
<evidence type="ECO:0000313" key="1">
    <source>
        <dbReference type="EMBL" id="KAJ8717383.1"/>
    </source>
</evidence>
<comment type="caution">
    <text evidence="1">The sequence shown here is derived from an EMBL/GenBank/DDBJ whole genome shotgun (WGS) entry which is preliminary data.</text>
</comment>
<name>A0ACC2QMN8_9NEOP</name>
<accession>A0ACC2QMN8</accession>
<dbReference type="EMBL" id="CM056794">
    <property type="protein sequence ID" value="KAJ8717383.1"/>
    <property type="molecule type" value="Genomic_DNA"/>
</dbReference>
<gene>
    <name evidence="1" type="ORF">PYW08_005782</name>
</gene>
<organism evidence="1 2">
    <name type="scientific">Mythimna loreyi</name>
    <dbReference type="NCBI Taxonomy" id="667449"/>
    <lineage>
        <taxon>Eukaryota</taxon>
        <taxon>Metazoa</taxon>
        <taxon>Ecdysozoa</taxon>
        <taxon>Arthropoda</taxon>
        <taxon>Hexapoda</taxon>
        <taxon>Insecta</taxon>
        <taxon>Pterygota</taxon>
        <taxon>Neoptera</taxon>
        <taxon>Endopterygota</taxon>
        <taxon>Lepidoptera</taxon>
        <taxon>Glossata</taxon>
        <taxon>Ditrysia</taxon>
        <taxon>Noctuoidea</taxon>
        <taxon>Noctuidae</taxon>
        <taxon>Noctuinae</taxon>
        <taxon>Hadenini</taxon>
        <taxon>Mythimna</taxon>
    </lineage>
</organism>
<protein>
    <submittedName>
        <fullName evidence="1">Uncharacterized protein</fullName>
    </submittedName>
</protein>
<proteinExistence type="predicted"/>
<sequence length="411" mass="46861">MMSTTEGELDVEVPLEREDGELEDSDVEEGAYIPLARPEAFNPPSLVNMQIQDEQSDEASAQESSGSESDDEPRRRAKRTKLRPRRPLPQPDKKDKYNIWCKALQEDLLTEDMVSCDVSKKSRYGVESYDYTIKYRLDDNYISKKKIFTANEDYDDSERLSNKRRHMERSNVKLRLGKRVNNHNYNDKLKPRNLRDLIVSAEDTVQNVADDIADGLSEDKKELLGQIVQGVGANKAIEIYKETQRVEAEGGMLVMNGTRRRTPGGVYFFLLKRDSDVSQEMVNQIFTEDRKETQRKVKRARAKSRQTVMEQLKQSLTDSELPSLLSRGEATVQSEHGSNPPPSPATDARDCSSDTDAHTDAPASPARPRSPLPDRTLPHAAPRPHDDPRRLHDYDDDDFLEVMCNDDMDLF</sequence>
<keyword evidence="2" id="KW-1185">Reference proteome</keyword>
<dbReference type="Proteomes" id="UP001231649">
    <property type="component" value="Chromosome 18"/>
</dbReference>
<evidence type="ECO:0000313" key="2">
    <source>
        <dbReference type="Proteomes" id="UP001231649"/>
    </source>
</evidence>